<gene>
    <name evidence="2" type="ORF">HNR50_003172</name>
</gene>
<keyword evidence="3" id="KW-1185">Reference proteome</keyword>
<keyword evidence="1" id="KW-1133">Transmembrane helix</keyword>
<keyword evidence="1" id="KW-0472">Membrane</keyword>
<dbReference type="AlphaFoldDB" id="A0A841RGP2"/>
<organism evidence="2 3">
    <name type="scientific">Spirochaeta isovalerica</name>
    <dbReference type="NCBI Taxonomy" id="150"/>
    <lineage>
        <taxon>Bacteria</taxon>
        <taxon>Pseudomonadati</taxon>
        <taxon>Spirochaetota</taxon>
        <taxon>Spirochaetia</taxon>
        <taxon>Spirochaetales</taxon>
        <taxon>Spirochaetaceae</taxon>
        <taxon>Spirochaeta</taxon>
    </lineage>
</organism>
<comment type="caution">
    <text evidence="2">The sequence shown here is derived from an EMBL/GenBank/DDBJ whole genome shotgun (WGS) entry which is preliminary data.</text>
</comment>
<dbReference type="RefSeq" id="WP_184747737.1">
    <property type="nucleotide sequence ID" value="NZ_JACHGJ010000006.1"/>
</dbReference>
<name>A0A841RGP2_9SPIO</name>
<dbReference type="PROSITE" id="PS51257">
    <property type="entry name" value="PROKAR_LIPOPROTEIN"/>
    <property type="match status" value="1"/>
</dbReference>
<sequence>MRKRISFLVKILAIGALLFSLSGCLWLLTPDGYVTIQVRNNSLDYLYINVYVYDRAAGDYLNNSDPMLQNLYTTGTFIVPRAGAYDIYITPYGAPNTDLAVLYNQYWDDTETSYDEEYTFSGTSTLLKTY</sequence>
<accession>A0A841RGP2</accession>
<proteinExistence type="predicted"/>
<dbReference type="Proteomes" id="UP000587760">
    <property type="component" value="Unassembled WGS sequence"/>
</dbReference>
<evidence type="ECO:0000313" key="2">
    <source>
        <dbReference type="EMBL" id="MBB6481492.1"/>
    </source>
</evidence>
<feature type="transmembrane region" description="Helical" evidence="1">
    <location>
        <begin position="7"/>
        <end position="28"/>
    </location>
</feature>
<dbReference type="EMBL" id="JACHGJ010000006">
    <property type="protein sequence ID" value="MBB6481492.1"/>
    <property type="molecule type" value="Genomic_DNA"/>
</dbReference>
<reference evidence="2 3" key="1">
    <citation type="submission" date="2020-08" db="EMBL/GenBank/DDBJ databases">
        <title>Genomic Encyclopedia of Type Strains, Phase IV (KMG-IV): sequencing the most valuable type-strain genomes for metagenomic binning, comparative biology and taxonomic classification.</title>
        <authorList>
            <person name="Goeker M."/>
        </authorList>
    </citation>
    <scope>NUCLEOTIDE SEQUENCE [LARGE SCALE GENOMIC DNA]</scope>
    <source>
        <strain evidence="2 3">DSM 2461</strain>
    </source>
</reference>
<protein>
    <recommendedName>
        <fullName evidence="4">Lipoprotein</fullName>
    </recommendedName>
</protein>
<keyword evidence="1" id="KW-0812">Transmembrane</keyword>
<evidence type="ECO:0000313" key="3">
    <source>
        <dbReference type="Proteomes" id="UP000587760"/>
    </source>
</evidence>
<evidence type="ECO:0008006" key="4">
    <source>
        <dbReference type="Google" id="ProtNLM"/>
    </source>
</evidence>
<evidence type="ECO:0000256" key="1">
    <source>
        <dbReference type="SAM" id="Phobius"/>
    </source>
</evidence>